<keyword evidence="1" id="KW-0472">Membrane</keyword>
<feature type="transmembrane region" description="Helical" evidence="1">
    <location>
        <begin position="12"/>
        <end position="32"/>
    </location>
</feature>
<sequence length="283" mass="33353">MQPTTRKNILLSIKAITAIFLFTAVSFTFMSFKMHKIYTDLWQQLGISKEKGIRNIEESFLNGAFYYYGAEKARNIVAGDRAAIAKDLLVYVKQQVNSDAFKNQYELQRKNARPVQYKQKMKTKEEIRKEKIDETEKSIKETEANMKTMKPEMVKALQPMLELLKNNLKDYKDPNSKMIDLFYQSEQMSQDNNKTSYEESMKQWEEQYPADYRQLIKRRLQKFIDLASTVDFSAELKLVNGKKKFVNPVYEAKAYDWKQVFRAGKDVIEPAMTFAQQWIKELN</sequence>
<keyword evidence="1" id="KW-1133">Transmembrane helix</keyword>
<keyword evidence="1" id="KW-0812">Transmembrane</keyword>
<organism evidence="2 3">
    <name type="scientific">Flavisolibacter ginsengisoli DSM 18119</name>
    <dbReference type="NCBI Taxonomy" id="1121884"/>
    <lineage>
        <taxon>Bacteria</taxon>
        <taxon>Pseudomonadati</taxon>
        <taxon>Bacteroidota</taxon>
        <taxon>Chitinophagia</taxon>
        <taxon>Chitinophagales</taxon>
        <taxon>Chitinophagaceae</taxon>
        <taxon>Flavisolibacter</taxon>
    </lineage>
</organism>
<evidence type="ECO:0000313" key="3">
    <source>
        <dbReference type="Proteomes" id="UP000184048"/>
    </source>
</evidence>
<accession>A0A1M4ZUW1</accession>
<evidence type="ECO:0000313" key="2">
    <source>
        <dbReference type="EMBL" id="SHF21809.1"/>
    </source>
</evidence>
<name>A0A1M4ZUW1_9BACT</name>
<gene>
    <name evidence="2" type="ORF">SAMN02745131_02090</name>
</gene>
<protein>
    <submittedName>
        <fullName evidence="2">Uncharacterized protein</fullName>
    </submittedName>
</protein>
<reference evidence="2 3" key="1">
    <citation type="submission" date="2016-11" db="EMBL/GenBank/DDBJ databases">
        <authorList>
            <person name="Jaros S."/>
            <person name="Januszkiewicz K."/>
            <person name="Wedrychowicz H."/>
        </authorList>
    </citation>
    <scope>NUCLEOTIDE SEQUENCE [LARGE SCALE GENOMIC DNA]</scope>
    <source>
        <strain evidence="2 3">DSM 18119</strain>
    </source>
</reference>
<evidence type="ECO:0000256" key="1">
    <source>
        <dbReference type="SAM" id="Phobius"/>
    </source>
</evidence>
<dbReference type="Proteomes" id="UP000184048">
    <property type="component" value="Unassembled WGS sequence"/>
</dbReference>
<keyword evidence="3" id="KW-1185">Reference proteome</keyword>
<dbReference type="EMBL" id="FQUU01000007">
    <property type="protein sequence ID" value="SHF21809.1"/>
    <property type="molecule type" value="Genomic_DNA"/>
</dbReference>
<dbReference type="RefSeq" id="WP_072835276.1">
    <property type="nucleotide sequence ID" value="NZ_FQUU01000007.1"/>
</dbReference>
<dbReference type="AlphaFoldDB" id="A0A1M4ZUW1"/>
<dbReference type="OrthoDB" id="1409070at2"/>
<proteinExistence type="predicted"/>